<evidence type="ECO:0000313" key="10">
    <source>
        <dbReference type="Proteomes" id="UP000620046"/>
    </source>
</evidence>
<dbReference type="RefSeq" id="WP_188795297.1">
    <property type="nucleotide sequence ID" value="NZ_BMJA01000002.1"/>
</dbReference>
<feature type="domain" description="MacB-like periplasmic core" evidence="8">
    <location>
        <begin position="20"/>
        <end position="221"/>
    </location>
</feature>
<keyword evidence="5 6" id="KW-0472">Membrane</keyword>
<keyword evidence="2" id="KW-1003">Cell membrane</keyword>
<feature type="transmembrane region" description="Helical" evidence="6">
    <location>
        <begin position="358"/>
        <end position="385"/>
    </location>
</feature>
<dbReference type="Proteomes" id="UP000620046">
    <property type="component" value="Unassembled WGS sequence"/>
</dbReference>
<dbReference type="PANTHER" id="PTHR30572:SF18">
    <property type="entry name" value="ABC-TYPE MACROLIDE FAMILY EXPORT SYSTEM PERMEASE COMPONENT 2"/>
    <property type="match status" value="1"/>
</dbReference>
<evidence type="ECO:0000259" key="7">
    <source>
        <dbReference type="Pfam" id="PF02687"/>
    </source>
</evidence>
<dbReference type="EMBL" id="BMJA01000002">
    <property type="protein sequence ID" value="GGA39919.1"/>
    <property type="molecule type" value="Genomic_DNA"/>
</dbReference>
<accession>A0ABQ1GAT6</accession>
<comment type="caution">
    <text evidence="9">The sequence shown here is derived from an EMBL/GenBank/DDBJ whole genome shotgun (WGS) entry which is preliminary data.</text>
</comment>
<evidence type="ECO:0000256" key="3">
    <source>
        <dbReference type="ARBA" id="ARBA00022692"/>
    </source>
</evidence>
<keyword evidence="9" id="KW-0547">Nucleotide-binding</keyword>
<proteinExistence type="predicted"/>
<keyword evidence="3 6" id="KW-0812">Transmembrane</keyword>
<keyword evidence="9" id="KW-0067">ATP-binding</keyword>
<gene>
    <name evidence="9" type="primary">ybjZ</name>
    <name evidence="9" type="ORF">GCM10010981_31480</name>
</gene>
<keyword evidence="4 6" id="KW-1133">Transmembrane helix</keyword>
<evidence type="ECO:0000256" key="4">
    <source>
        <dbReference type="ARBA" id="ARBA00022989"/>
    </source>
</evidence>
<evidence type="ECO:0000259" key="8">
    <source>
        <dbReference type="Pfam" id="PF12704"/>
    </source>
</evidence>
<feature type="domain" description="ABC3 transporter permease C-terminal" evidence="7">
    <location>
        <begin position="318"/>
        <end position="435"/>
    </location>
</feature>
<dbReference type="InterPro" id="IPR025857">
    <property type="entry name" value="MacB_PCD"/>
</dbReference>
<reference evidence="10" key="1">
    <citation type="journal article" date="2019" name="Int. J. Syst. Evol. Microbiol.">
        <title>The Global Catalogue of Microorganisms (GCM) 10K type strain sequencing project: providing services to taxonomists for standard genome sequencing and annotation.</title>
        <authorList>
            <consortium name="The Broad Institute Genomics Platform"/>
            <consortium name="The Broad Institute Genome Sequencing Center for Infectious Disease"/>
            <person name="Wu L."/>
            <person name="Ma J."/>
        </authorList>
    </citation>
    <scope>NUCLEOTIDE SEQUENCE [LARGE SCALE GENOMIC DNA]</scope>
    <source>
        <strain evidence="10">CGMCC 1.15439</strain>
    </source>
</reference>
<name>A0ABQ1GAT6_9GAMM</name>
<keyword evidence="10" id="KW-1185">Reference proteome</keyword>
<feature type="transmembrane region" description="Helical" evidence="6">
    <location>
        <begin position="405"/>
        <end position="425"/>
    </location>
</feature>
<evidence type="ECO:0000313" key="9">
    <source>
        <dbReference type="EMBL" id="GGA39919.1"/>
    </source>
</evidence>
<evidence type="ECO:0000256" key="1">
    <source>
        <dbReference type="ARBA" id="ARBA00004651"/>
    </source>
</evidence>
<evidence type="ECO:0000256" key="6">
    <source>
        <dbReference type="SAM" id="Phobius"/>
    </source>
</evidence>
<comment type="subcellular location">
    <subcellularLocation>
        <location evidence="1">Cell membrane</location>
        <topology evidence="1">Multi-pass membrane protein</topology>
    </subcellularLocation>
</comment>
<sequence>MWGYYVALAWRSSARSKALTALVIALLAFGVSACMVSYAVFRATTSDPIPAKSSRLYVPQIDSFGPTINWNGSEPSPVLSYTDAIALYQARKASRQTLLYPATWQMESDNRLIPAMPLSGDAVTADFFPMFDVPFRFGGGWTPTDDTQHASVVVISRRLNDKLFGGQNSVGLEIRLDGKIFRIGGVLDDWNPKPRFFDIASLDIPGIFSDTGDIYIPFTRAIDMKKGTKYDLCPSYSTDLGISDWDKYLRSECVWIDAWVELVTPSDVERYREFLRNYAEEQRRNGRFSWAPNIRLRNLMAWMAHEHVTPKASNLSMLVSASFLLIVMVNVVGLMLARFMRRAPEIGIRRALGASRAAVYRQLLIEGAALGCVGGILGVALTLLGLRGAGALFEPSIARIVHADASLIVLTVLLAMAATVISALYPTWRAAKIQPAWQIKINS</sequence>
<dbReference type="InterPro" id="IPR003838">
    <property type="entry name" value="ABC3_permease_C"/>
</dbReference>
<evidence type="ECO:0000256" key="2">
    <source>
        <dbReference type="ARBA" id="ARBA00022475"/>
    </source>
</evidence>
<dbReference type="PANTHER" id="PTHR30572">
    <property type="entry name" value="MEMBRANE COMPONENT OF TRANSPORTER-RELATED"/>
    <property type="match status" value="1"/>
</dbReference>
<dbReference type="InterPro" id="IPR050250">
    <property type="entry name" value="Macrolide_Exporter_MacB"/>
</dbReference>
<dbReference type="GO" id="GO:0005524">
    <property type="term" value="F:ATP binding"/>
    <property type="evidence" value="ECO:0007669"/>
    <property type="project" value="UniProtKB-KW"/>
</dbReference>
<feature type="transmembrane region" description="Helical" evidence="6">
    <location>
        <begin position="315"/>
        <end position="337"/>
    </location>
</feature>
<protein>
    <submittedName>
        <fullName evidence="9">ABC transporter ATP-binding protein</fullName>
    </submittedName>
</protein>
<organism evidence="9 10">
    <name type="scientific">Dyella nitratireducens</name>
    <dbReference type="NCBI Taxonomy" id="1849580"/>
    <lineage>
        <taxon>Bacteria</taxon>
        <taxon>Pseudomonadati</taxon>
        <taxon>Pseudomonadota</taxon>
        <taxon>Gammaproteobacteria</taxon>
        <taxon>Lysobacterales</taxon>
        <taxon>Rhodanobacteraceae</taxon>
        <taxon>Dyella</taxon>
    </lineage>
</organism>
<dbReference type="Pfam" id="PF12704">
    <property type="entry name" value="MacB_PCD"/>
    <property type="match status" value="1"/>
</dbReference>
<dbReference type="Pfam" id="PF02687">
    <property type="entry name" value="FtsX"/>
    <property type="match status" value="1"/>
</dbReference>
<evidence type="ECO:0000256" key="5">
    <source>
        <dbReference type="ARBA" id="ARBA00023136"/>
    </source>
</evidence>